<dbReference type="InterPro" id="IPR032578">
    <property type="entry name" value="DUF4919"/>
</dbReference>
<dbReference type="RefSeq" id="WP_345054300.1">
    <property type="nucleotide sequence ID" value="NZ_BAABDK010000017.1"/>
</dbReference>
<dbReference type="Pfam" id="PF16266">
    <property type="entry name" value="DUF4919"/>
    <property type="match status" value="1"/>
</dbReference>
<accession>A0ABP7U772</accession>
<proteinExistence type="predicted"/>
<evidence type="ECO:0000313" key="2">
    <source>
        <dbReference type="Proteomes" id="UP001501469"/>
    </source>
</evidence>
<dbReference type="Proteomes" id="UP001501469">
    <property type="component" value="Unassembled WGS sequence"/>
</dbReference>
<comment type="caution">
    <text evidence="1">The sequence shown here is derived from an EMBL/GenBank/DDBJ whole genome shotgun (WGS) entry which is preliminary data.</text>
</comment>
<name>A0ABP7U772_9BACT</name>
<sequence>MRFRFLLLALGWLIHLPGYSQTFVYHRDYARLAKEATNPGSPGYYPALLQQFRANASLTDPQVWALMAGYTSQPDFAPYKDLDTERHLYRLNDEKQYQQVLDEADPFIHRHPLSLQGLLEKSYAHHKLAQPDSSEHYLRQYKRLIEAMAASGDGLSAETAIFTIGPTDGQVFISRYRGRKLGSMGSGRDKQGNFLDILSVQGREGSAESGYDMYFQIQPASSTMLRELRQKTR</sequence>
<protein>
    <recommendedName>
        <fullName evidence="3">DUF4919 domain-containing protein</fullName>
    </recommendedName>
</protein>
<organism evidence="1 2">
    <name type="scientific">Hymenobacter glaciei</name>
    <dbReference type="NCBI Taxonomy" id="877209"/>
    <lineage>
        <taxon>Bacteria</taxon>
        <taxon>Pseudomonadati</taxon>
        <taxon>Bacteroidota</taxon>
        <taxon>Cytophagia</taxon>
        <taxon>Cytophagales</taxon>
        <taxon>Hymenobacteraceae</taxon>
        <taxon>Hymenobacter</taxon>
    </lineage>
</organism>
<evidence type="ECO:0000313" key="1">
    <source>
        <dbReference type="EMBL" id="GAA4037205.1"/>
    </source>
</evidence>
<evidence type="ECO:0008006" key="3">
    <source>
        <dbReference type="Google" id="ProtNLM"/>
    </source>
</evidence>
<gene>
    <name evidence="1" type="ORF">GCM10022409_22680</name>
</gene>
<dbReference type="EMBL" id="BAABDK010000017">
    <property type="protein sequence ID" value="GAA4037205.1"/>
    <property type="molecule type" value="Genomic_DNA"/>
</dbReference>
<reference evidence="2" key="1">
    <citation type="journal article" date="2019" name="Int. J. Syst. Evol. Microbiol.">
        <title>The Global Catalogue of Microorganisms (GCM) 10K type strain sequencing project: providing services to taxonomists for standard genome sequencing and annotation.</title>
        <authorList>
            <consortium name="The Broad Institute Genomics Platform"/>
            <consortium name="The Broad Institute Genome Sequencing Center for Infectious Disease"/>
            <person name="Wu L."/>
            <person name="Ma J."/>
        </authorList>
    </citation>
    <scope>NUCLEOTIDE SEQUENCE [LARGE SCALE GENOMIC DNA]</scope>
    <source>
        <strain evidence="2">JCM 17225</strain>
    </source>
</reference>
<keyword evidence="2" id="KW-1185">Reference proteome</keyword>